<dbReference type="EMBL" id="UOFA01000028">
    <property type="protein sequence ID" value="VAW43765.1"/>
    <property type="molecule type" value="Genomic_DNA"/>
</dbReference>
<dbReference type="GO" id="GO:0004725">
    <property type="term" value="F:protein tyrosine phosphatase activity"/>
    <property type="evidence" value="ECO:0007669"/>
    <property type="project" value="UniProtKB-EC"/>
</dbReference>
<dbReference type="AlphaFoldDB" id="A0A3B0VJQ0"/>
<keyword evidence="4" id="KW-0904">Protein phosphatase</keyword>
<dbReference type="SMART" id="SM00226">
    <property type="entry name" value="LMWPc"/>
    <property type="match status" value="1"/>
</dbReference>
<dbReference type="PRINTS" id="PR00719">
    <property type="entry name" value="LMWPTPASE"/>
</dbReference>
<dbReference type="InterPro" id="IPR036196">
    <property type="entry name" value="Ptyr_pPase_sf"/>
</dbReference>
<evidence type="ECO:0000256" key="1">
    <source>
        <dbReference type="ARBA" id="ARBA00011063"/>
    </source>
</evidence>
<name>A0A3B0VJQ0_9ZZZZ</name>
<comment type="similarity">
    <text evidence="1">Belongs to the low molecular weight phosphotyrosine protein phosphatase family.</text>
</comment>
<organism evidence="6">
    <name type="scientific">hydrothermal vent metagenome</name>
    <dbReference type="NCBI Taxonomy" id="652676"/>
    <lineage>
        <taxon>unclassified sequences</taxon>
        <taxon>metagenomes</taxon>
        <taxon>ecological metagenomes</taxon>
    </lineage>
</organism>
<dbReference type="SUPFAM" id="SSF52788">
    <property type="entry name" value="Phosphotyrosine protein phosphatases I"/>
    <property type="match status" value="1"/>
</dbReference>
<evidence type="ECO:0000259" key="5">
    <source>
        <dbReference type="SMART" id="SM00226"/>
    </source>
</evidence>
<dbReference type="Pfam" id="PF01451">
    <property type="entry name" value="LMWPc"/>
    <property type="match status" value="1"/>
</dbReference>
<dbReference type="InterPro" id="IPR050438">
    <property type="entry name" value="LMW_PTPase"/>
</dbReference>
<dbReference type="EC" id="3.1.3.48" evidence="2"/>
<accession>A0A3B0VJQ0</accession>
<reference evidence="6" key="1">
    <citation type="submission" date="2018-06" db="EMBL/GenBank/DDBJ databases">
        <authorList>
            <person name="Zhirakovskaya E."/>
        </authorList>
    </citation>
    <scope>NUCLEOTIDE SEQUENCE</scope>
</reference>
<evidence type="ECO:0000256" key="2">
    <source>
        <dbReference type="ARBA" id="ARBA00013064"/>
    </source>
</evidence>
<evidence type="ECO:0000256" key="3">
    <source>
        <dbReference type="ARBA" id="ARBA00022801"/>
    </source>
</evidence>
<dbReference type="PANTHER" id="PTHR11717">
    <property type="entry name" value="LOW MOLECULAR WEIGHT PROTEIN TYROSINE PHOSPHATASE"/>
    <property type="match status" value="1"/>
</dbReference>
<dbReference type="InterPro" id="IPR017867">
    <property type="entry name" value="Tyr_phospatase_low_mol_wt"/>
</dbReference>
<gene>
    <name evidence="6" type="ORF">MNBD_GAMMA02-1544</name>
</gene>
<dbReference type="InterPro" id="IPR023485">
    <property type="entry name" value="Ptyr_pPase"/>
</dbReference>
<dbReference type="CDD" id="cd16343">
    <property type="entry name" value="LMWPTP"/>
    <property type="match status" value="1"/>
</dbReference>
<keyword evidence="3 6" id="KW-0378">Hydrolase</keyword>
<dbReference type="Gene3D" id="3.40.50.2300">
    <property type="match status" value="1"/>
</dbReference>
<dbReference type="PANTHER" id="PTHR11717:SF7">
    <property type="entry name" value="LOW MOLECULAR WEIGHT PHOSPHOTYROSINE PROTEIN PHOSPHATASE"/>
    <property type="match status" value="1"/>
</dbReference>
<dbReference type="FunFam" id="3.40.50.2300:FF:000113">
    <property type="entry name" value="Low molecular weight protein-tyrosine-phosphatase"/>
    <property type="match status" value="1"/>
</dbReference>
<proteinExistence type="inferred from homology"/>
<evidence type="ECO:0000256" key="4">
    <source>
        <dbReference type="ARBA" id="ARBA00022912"/>
    </source>
</evidence>
<feature type="domain" description="Phosphotyrosine protein phosphatase I" evidence="5">
    <location>
        <begin position="2"/>
        <end position="151"/>
    </location>
</feature>
<evidence type="ECO:0000313" key="6">
    <source>
        <dbReference type="EMBL" id="VAW43765.1"/>
    </source>
</evidence>
<protein>
    <recommendedName>
        <fullName evidence="2">protein-tyrosine-phosphatase</fullName>
        <ecNumber evidence="2">3.1.3.48</ecNumber>
    </recommendedName>
</protein>
<sequence>MKKILFVCMGNICRSPSAAAVFTDLINRKGMSADFVIDSAGTHSYHVGCGPDKRSIKAAKKRGINMDHLRARQVQAEDCQRFDWLVVMDDDNKINLENDFPMLVQDKVVSMMRFVADAEYDEVPDPYYGEGDGFELVLDLLEQASAGLYEFLTQEEFNSL</sequence>